<evidence type="ECO:0000313" key="2">
    <source>
        <dbReference type="Proteomes" id="UP001153331"/>
    </source>
</evidence>
<accession>A0ACC2I618</accession>
<protein>
    <submittedName>
        <fullName evidence="1">Uncharacterized protein</fullName>
    </submittedName>
</protein>
<organism evidence="1 2">
    <name type="scientific">Boeremia exigua</name>
    <dbReference type="NCBI Taxonomy" id="749465"/>
    <lineage>
        <taxon>Eukaryota</taxon>
        <taxon>Fungi</taxon>
        <taxon>Dikarya</taxon>
        <taxon>Ascomycota</taxon>
        <taxon>Pezizomycotina</taxon>
        <taxon>Dothideomycetes</taxon>
        <taxon>Pleosporomycetidae</taxon>
        <taxon>Pleosporales</taxon>
        <taxon>Pleosporineae</taxon>
        <taxon>Didymellaceae</taxon>
        <taxon>Boeremia</taxon>
    </lineage>
</organism>
<reference evidence="1" key="1">
    <citation type="submission" date="2022-11" db="EMBL/GenBank/DDBJ databases">
        <title>Genome Sequence of Boeremia exigua.</title>
        <authorList>
            <person name="Buettner E."/>
        </authorList>
    </citation>
    <scope>NUCLEOTIDE SEQUENCE</scope>
    <source>
        <strain evidence="1">CU02</strain>
    </source>
</reference>
<sequence length="712" mass="80122">MRSEDWRHRYGIPGQPLQAPHFEPPRSPSSLHDDPEPKVLLFHQSRGSQLGATALAWGGNEVYLQAAAPGHKERITTEFARTVQVESMGRQGSTNTAIPVITRATNSSSASNYLFGFSVRGSMHRVFSSKAPHFVSRLPRIQHAAPPRIYALLHRGNASNWSSLSRGMPSSVRQAKISTGESKESMPSSQLRRVFQALITADSDPFKYTSGRWLRRDSLEREARNVHFDFDALRRRVVALCPGASSATSYSKKEGGFNRVFVFHTDNAKHVVARLPFSVAGPRGLITNSEVATIQFRDQILCIQSVLRKLKELVNFDFPAYGSLYFADTPHIAAQQLPFDQEFSTGPHCGAMYWGCGVEQSRYFHSVDLNQGPWPDLASYCEGLVDTGIARLPPVDSVLKRPRYHGSVQAHRELLEHSRAILSRMAMDSRIKKAAVPVIFHPDLHKRNIFVSEEDPTVISAIIDRQSTSIEPAFWYADEVPDFAQPIPDLSNEECTEPKSEACAKAFDACVQFLAPKLATARLMDEALFRPFRYCHRTWKDGAVAFREELIQTSLHWEELGPKKPCPFPLPCPDELLRHQQDYKRFEAALQLKHGLSDLLNTSSDGWVPSEQWEATQLAHREVFAGMLQEVLENEQPDDDDPIKSEDDLKEIWPFDLQCDRNGIEMATALALLSAQSNLLDIDRWKREDGGRDWRYDGAAGDADRLCSEQSV</sequence>
<proteinExistence type="predicted"/>
<gene>
    <name evidence="1" type="ORF">OPT61_g6542</name>
</gene>
<dbReference type="EMBL" id="JAPHNI010000476">
    <property type="protein sequence ID" value="KAJ8110675.1"/>
    <property type="molecule type" value="Genomic_DNA"/>
</dbReference>
<evidence type="ECO:0000313" key="1">
    <source>
        <dbReference type="EMBL" id="KAJ8110675.1"/>
    </source>
</evidence>
<comment type="caution">
    <text evidence="1">The sequence shown here is derived from an EMBL/GenBank/DDBJ whole genome shotgun (WGS) entry which is preliminary data.</text>
</comment>
<name>A0ACC2I618_9PLEO</name>
<dbReference type="Proteomes" id="UP001153331">
    <property type="component" value="Unassembled WGS sequence"/>
</dbReference>
<keyword evidence="2" id="KW-1185">Reference proteome</keyword>